<dbReference type="AlphaFoldDB" id="A0A1Q2MIL7"/>
<feature type="compositionally biased region" description="Polar residues" evidence="1">
    <location>
        <begin position="31"/>
        <end position="43"/>
    </location>
</feature>
<protein>
    <recommendedName>
        <fullName evidence="2">DUF547 domain-containing protein</fullName>
    </recommendedName>
</protein>
<dbReference type="STRING" id="1851148.SMSP2_02921"/>
<evidence type="ECO:0000313" key="3">
    <source>
        <dbReference type="EMBL" id="AQQ72531.1"/>
    </source>
</evidence>
<dbReference type="EMBL" id="CP019646">
    <property type="protein sequence ID" value="AQQ72531.1"/>
    <property type="molecule type" value="Genomic_DNA"/>
</dbReference>
<sequence length="344" mass="39269">MYKILSYNNLVVFTLIFAIAAATILYGGQDSGTDQAQGASSETAAEPDASEPTQTAQGDTGDTPPDPQEKSGQNPEDSEPSPEPEQQAEPEYIHVVFKDCDQFLSQHVTDDGLIDYANLRRKRSDLIHLMKDFGDVDIIEFAEWEQDDQVAFWINAHNISAIKLIIDNYPIEPSRFKLFFYPANSIMHISSPRTKKYFNIMGTEYTLDEMQEAIAVLTDNTKAFFGLCYASMSSPPIRKDAYIGSKLEKQLEAQLKAFIKSPEGVDVNYSERKIYLPPAFKMFKDYIMKSHSTDLRFRARDTETRAYLNLASEYVEPQDTILFTKVNFDIKFRKYNWLLNDTNQ</sequence>
<dbReference type="PANTHER" id="PTHR46361">
    <property type="entry name" value="ELECTRON CARRIER/ PROTEIN DISULFIDE OXIDOREDUCTASE"/>
    <property type="match status" value="1"/>
</dbReference>
<feature type="compositionally biased region" description="Polar residues" evidence="1">
    <location>
        <begin position="51"/>
        <end position="60"/>
    </location>
</feature>
<dbReference type="PANTHER" id="PTHR46361:SF3">
    <property type="entry name" value="ELECTRON CARRIER_ PROTEIN DISULFIDE OXIDOREDUCTASE"/>
    <property type="match status" value="1"/>
</dbReference>
<name>A0A1Q2MIL7_9BACT</name>
<dbReference type="Pfam" id="PF04784">
    <property type="entry name" value="DUF547"/>
    <property type="match status" value="1"/>
</dbReference>
<dbReference type="KEGG" id="pbas:SMSP2_02921"/>
<evidence type="ECO:0000259" key="2">
    <source>
        <dbReference type="Pfam" id="PF04784"/>
    </source>
</evidence>
<feature type="region of interest" description="Disordered" evidence="1">
    <location>
        <begin position="30"/>
        <end position="88"/>
    </location>
</feature>
<dbReference type="InterPro" id="IPR006869">
    <property type="entry name" value="DUF547"/>
</dbReference>
<feature type="compositionally biased region" description="Acidic residues" evidence="1">
    <location>
        <begin position="76"/>
        <end position="88"/>
    </location>
</feature>
<evidence type="ECO:0000313" key="4">
    <source>
        <dbReference type="Proteomes" id="UP000188181"/>
    </source>
</evidence>
<proteinExistence type="predicted"/>
<reference evidence="4" key="1">
    <citation type="submission" date="2017-02" db="EMBL/GenBank/DDBJ databases">
        <title>Comparative genomics and description of representatives of a novel lineage of planctomycetes thriving in anoxic sediments.</title>
        <authorList>
            <person name="Spring S."/>
            <person name="Bunk B."/>
            <person name="Sproer C."/>
        </authorList>
    </citation>
    <scope>NUCLEOTIDE SEQUENCE [LARGE SCALE GENOMIC DNA]</scope>
    <source>
        <strain evidence="4">SM-Chi-D1</strain>
    </source>
</reference>
<dbReference type="RefSeq" id="WP_146684714.1">
    <property type="nucleotide sequence ID" value="NZ_CP019646.1"/>
</dbReference>
<dbReference type="Proteomes" id="UP000188181">
    <property type="component" value="Chromosome"/>
</dbReference>
<evidence type="ECO:0000256" key="1">
    <source>
        <dbReference type="SAM" id="MobiDB-lite"/>
    </source>
</evidence>
<keyword evidence="4" id="KW-1185">Reference proteome</keyword>
<gene>
    <name evidence="3" type="ORF">SMSP2_02921</name>
</gene>
<dbReference type="OrthoDB" id="526867at2"/>
<accession>A0A1Q2MIL7</accession>
<feature type="domain" description="DUF547" evidence="2">
    <location>
        <begin position="142"/>
        <end position="259"/>
    </location>
</feature>
<organism evidence="3 4">
    <name type="scientific">Limihaloglobus sulfuriphilus</name>
    <dbReference type="NCBI Taxonomy" id="1851148"/>
    <lineage>
        <taxon>Bacteria</taxon>
        <taxon>Pseudomonadati</taxon>
        <taxon>Planctomycetota</taxon>
        <taxon>Phycisphaerae</taxon>
        <taxon>Sedimentisphaerales</taxon>
        <taxon>Sedimentisphaeraceae</taxon>
        <taxon>Limihaloglobus</taxon>
    </lineage>
</organism>